<feature type="domain" description="Glycosyl transferase family 1" evidence="2">
    <location>
        <begin position="284"/>
        <end position="367"/>
    </location>
</feature>
<dbReference type="AlphaFoldDB" id="X1FVU8"/>
<evidence type="ECO:0000259" key="2">
    <source>
        <dbReference type="Pfam" id="PF00534"/>
    </source>
</evidence>
<gene>
    <name evidence="3" type="ORF">S03H2_05258</name>
</gene>
<sequence>QLRAEVLEEKGHVCYYFSGLSDRPPDRSMVVPEAHFLHPEIRERHLKFFGSQSRTADDTKWIHAMREFFRAQLEQFFEQFKIDLLIPENVLSFPQNIPLSLALTELIAEKGIPTIAHNHDFTWERKALLVNPVQDYISMAVPPNLPSIQHVVINSSASHQLARRRGVSSVIVPNVMNFEKPAPGPDEYSSDLRAALGLEPDELFILQPTRVVQRKGIEHAIELVSRLDMKAALVISHAAGDDGYEYLERVREYAELMGVKALFMSNIFDDDRGISEDGNKIYSLWDAYPHANLVTYPSMIEGFGNAFLEALYFRKPIVVNNYTIYATDIRPKGFNVILFDDYITDETVEGTRRVLLDQELADQMCSQNYRLALKYYSYKTLRSKLQVLLDHAFGIAGM</sequence>
<dbReference type="Pfam" id="PF00534">
    <property type="entry name" value="Glycos_transf_1"/>
    <property type="match status" value="1"/>
</dbReference>
<dbReference type="GO" id="GO:0016757">
    <property type="term" value="F:glycosyltransferase activity"/>
    <property type="evidence" value="ECO:0007669"/>
    <property type="project" value="InterPro"/>
</dbReference>
<organism evidence="3">
    <name type="scientific">marine sediment metagenome</name>
    <dbReference type="NCBI Taxonomy" id="412755"/>
    <lineage>
        <taxon>unclassified sequences</taxon>
        <taxon>metagenomes</taxon>
        <taxon>ecological metagenomes</taxon>
    </lineage>
</organism>
<proteinExistence type="predicted"/>
<dbReference type="CDD" id="cd03801">
    <property type="entry name" value="GT4_PimA-like"/>
    <property type="match status" value="1"/>
</dbReference>
<protein>
    <recommendedName>
        <fullName evidence="2">Glycosyl transferase family 1 domain-containing protein</fullName>
    </recommendedName>
</protein>
<evidence type="ECO:0000256" key="1">
    <source>
        <dbReference type="ARBA" id="ARBA00022679"/>
    </source>
</evidence>
<dbReference type="PANTHER" id="PTHR46401:SF2">
    <property type="entry name" value="GLYCOSYLTRANSFERASE WBBK-RELATED"/>
    <property type="match status" value="1"/>
</dbReference>
<feature type="non-terminal residue" evidence="3">
    <location>
        <position position="1"/>
    </location>
</feature>
<dbReference type="PANTHER" id="PTHR46401">
    <property type="entry name" value="GLYCOSYLTRANSFERASE WBBK-RELATED"/>
    <property type="match status" value="1"/>
</dbReference>
<evidence type="ECO:0000313" key="3">
    <source>
        <dbReference type="EMBL" id="GAH24898.1"/>
    </source>
</evidence>
<keyword evidence="1" id="KW-0808">Transferase</keyword>
<comment type="caution">
    <text evidence="3">The sequence shown here is derived from an EMBL/GenBank/DDBJ whole genome shotgun (WGS) entry which is preliminary data.</text>
</comment>
<dbReference type="EMBL" id="BARU01002174">
    <property type="protein sequence ID" value="GAH24898.1"/>
    <property type="molecule type" value="Genomic_DNA"/>
</dbReference>
<dbReference type="GO" id="GO:0009103">
    <property type="term" value="P:lipopolysaccharide biosynthetic process"/>
    <property type="evidence" value="ECO:0007669"/>
    <property type="project" value="TreeGrafter"/>
</dbReference>
<accession>X1FVU8</accession>
<reference evidence="3" key="1">
    <citation type="journal article" date="2014" name="Front. Microbiol.">
        <title>High frequency of phylogenetically diverse reductive dehalogenase-homologous genes in deep subseafloor sedimentary metagenomes.</title>
        <authorList>
            <person name="Kawai M."/>
            <person name="Futagami T."/>
            <person name="Toyoda A."/>
            <person name="Takaki Y."/>
            <person name="Nishi S."/>
            <person name="Hori S."/>
            <person name="Arai W."/>
            <person name="Tsubouchi T."/>
            <person name="Morono Y."/>
            <person name="Uchiyama I."/>
            <person name="Ito T."/>
            <person name="Fujiyama A."/>
            <person name="Inagaki F."/>
            <person name="Takami H."/>
        </authorList>
    </citation>
    <scope>NUCLEOTIDE SEQUENCE</scope>
    <source>
        <strain evidence="3">Expedition CK06-06</strain>
    </source>
</reference>
<dbReference type="SUPFAM" id="SSF53756">
    <property type="entry name" value="UDP-Glycosyltransferase/glycogen phosphorylase"/>
    <property type="match status" value="1"/>
</dbReference>
<dbReference type="InterPro" id="IPR001296">
    <property type="entry name" value="Glyco_trans_1"/>
</dbReference>
<name>X1FVU8_9ZZZZ</name>
<dbReference type="Gene3D" id="3.40.50.2000">
    <property type="entry name" value="Glycogen Phosphorylase B"/>
    <property type="match status" value="2"/>
</dbReference>